<dbReference type="InterPro" id="IPR013234">
    <property type="entry name" value="PIGA_GPI_anchor_biosynthesis"/>
</dbReference>
<dbReference type="RefSeq" id="XP_024349059.1">
    <property type="nucleotide sequence ID" value="XM_024496474.1"/>
</dbReference>
<keyword evidence="1" id="KW-0808">Transferase</keyword>
<feature type="domain" description="PIGA GPI anchor biosynthesis" evidence="5">
    <location>
        <begin position="119"/>
        <end position="192"/>
    </location>
</feature>
<evidence type="ECO:0000256" key="2">
    <source>
        <dbReference type="SAM" id="MobiDB-lite"/>
    </source>
</evidence>
<dbReference type="Pfam" id="PF08288">
    <property type="entry name" value="PIGA"/>
    <property type="match status" value="1"/>
</dbReference>
<feature type="domain" description="Glycosyl transferase family 1" evidence="4">
    <location>
        <begin position="252"/>
        <end position="398"/>
    </location>
</feature>
<dbReference type="GO" id="GO:0006506">
    <property type="term" value="P:GPI anchor biosynthetic process"/>
    <property type="evidence" value="ECO:0007669"/>
    <property type="project" value="InterPro"/>
</dbReference>
<sequence>MLDNMEFLEKHKAFQTEELPLSTSNTISHFFICLRLSAILYNRSSRRKSTSPNFWLIWSRCQAISFRVGSMEVVGSHRAPQTYATYHFREGVSSDLPLSSQTSKQAMLPRELLRADKSAVYYIPYRSFYGQTVFVTVFGGLTVVRDILVRESVDVVHGHSAFSPLALESLMHAKALGLRALFTDHSLFGFADLSSILANRALFMSLNVVDNFICVSHVAKENTVLRGGIEPERVYVIPNAIDPRAFTPDPARRDPDNITVVVVSRLVYRKGADLLAAIIPPLCSTFPKLRFIIGGDGPKRLALEEMRERHNLHFRVEMLGALPNHKIRDVLVCGDIFLNVSLTESFCIAIVEAASCGLLVVSTKVGGVPEVLPPHMIRLSAVSASGLASTLADAIEEVRQQRLQWSQEASLTRSVSIESQASVAGSRWMSFVKQSDAANQRQSLRRSRSVSLERMNERKEVESGTSMGLGGPRIRLSQSSSWPSASAVEMAWQRHRQIRLCYTWGDVTRRTEIAYQAAMSRPRITPKDASIAYVALFSAPSEVLDPIQNVMAYQRLGPVCGIIVAIGWMIEWIFIILLEWFKPSNTIDRVPYFATTSWQFDMWNQSVISPYEEMKTTSILGSTPKRCAFKQKGATSTACGDVTRTSY</sequence>
<dbReference type="GO" id="GO:0017176">
    <property type="term" value="F:phosphatidylinositol N-acetylglucosaminyltransferase activity"/>
    <property type="evidence" value="ECO:0007669"/>
    <property type="project" value="TreeGrafter"/>
</dbReference>
<dbReference type="Proteomes" id="UP000019149">
    <property type="component" value="Unassembled WGS sequence"/>
</dbReference>
<evidence type="ECO:0000313" key="7">
    <source>
        <dbReference type="Proteomes" id="UP000019149"/>
    </source>
</evidence>
<organism evidence="6 7">
    <name type="scientific">Echinococcus granulosus</name>
    <name type="common">Hydatid tapeworm</name>
    <dbReference type="NCBI Taxonomy" id="6210"/>
    <lineage>
        <taxon>Eukaryota</taxon>
        <taxon>Metazoa</taxon>
        <taxon>Spiralia</taxon>
        <taxon>Lophotrochozoa</taxon>
        <taxon>Platyhelminthes</taxon>
        <taxon>Cestoda</taxon>
        <taxon>Eucestoda</taxon>
        <taxon>Cyclophyllidea</taxon>
        <taxon>Taeniidae</taxon>
        <taxon>Echinococcus</taxon>
        <taxon>Echinococcus granulosus group</taxon>
    </lineage>
</organism>
<keyword evidence="3" id="KW-0812">Transmembrane</keyword>
<dbReference type="GO" id="GO:0000506">
    <property type="term" value="C:glycosylphosphatidylinositol-N-acetylglucosaminyltransferase (GPI-GnT) complex"/>
    <property type="evidence" value="ECO:0007669"/>
    <property type="project" value="TreeGrafter"/>
</dbReference>
<protein>
    <submittedName>
        <fullName evidence="6">N-acetylglucosaminyl-phosphatidylinositol biosynthetic protein</fullName>
    </submittedName>
</protein>
<dbReference type="KEGG" id="egl:EGR_07225"/>
<dbReference type="CTD" id="36342940"/>
<feature type="transmembrane region" description="Helical" evidence="3">
    <location>
        <begin position="556"/>
        <end position="581"/>
    </location>
</feature>
<dbReference type="InterPro" id="IPR001296">
    <property type="entry name" value="Glyco_trans_1"/>
</dbReference>
<name>W6U8Z7_ECHGR</name>
<evidence type="ECO:0000313" key="6">
    <source>
        <dbReference type="EMBL" id="EUB57863.1"/>
    </source>
</evidence>
<dbReference type="OMA" id="VYYIPYR"/>
<dbReference type="OrthoDB" id="734129at2759"/>
<comment type="caution">
    <text evidence="6">The sequence shown here is derived from an EMBL/GenBank/DDBJ whole genome shotgun (WGS) entry which is preliminary data.</text>
</comment>
<dbReference type="PANTHER" id="PTHR45871:SF1">
    <property type="entry name" value="PHOSPHATIDYLINOSITOL N-ACETYLGLUCOSAMINYLTRANSFERASE SUBUNIT A"/>
    <property type="match status" value="1"/>
</dbReference>
<feature type="region of interest" description="Disordered" evidence="2">
    <location>
        <begin position="439"/>
        <end position="470"/>
    </location>
</feature>
<reference evidence="6 7" key="1">
    <citation type="journal article" date="2013" name="Nat. Genet.">
        <title>The genome of the hydatid tapeworm Echinococcus granulosus.</title>
        <authorList>
            <person name="Zheng H."/>
            <person name="Zhang W."/>
            <person name="Zhang L."/>
            <person name="Zhang Z."/>
            <person name="Li J."/>
            <person name="Lu G."/>
            <person name="Zhu Y."/>
            <person name="Wang Y."/>
            <person name="Huang Y."/>
            <person name="Liu J."/>
            <person name="Kang H."/>
            <person name="Chen J."/>
            <person name="Wang L."/>
            <person name="Chen A."/>
            <person name="Yu S."/>
            <person name="Gao Z."/>
            <person name="Jin L."/>
            <person name="Gu W."/>
            <person name="Wang Z."/>
            <person name="Zhao L."/>
            <person name="Shi B."/>
            <person name="Wen H."/>
            <person name="Lin R."/>
            <person name="Jones M.K."/>
            <person name="Brejova B."/>
            <person name="Vinar T."/>
            <person name="Zhao G."/>
            <person name="McManus D.P."/>
            <person name="Chen Z."/>
            <person name="Zhou Y."/>
            <person name="Wang S."/>
        </authorList>
    </citation>
    <scope>NUCLEOTIDE SEQUENCE [LARGE SCALE GENOMIC DNA]</scope>
</reference>
<keyword evidence="3" id="KW-0472">Membrane</keyword>
<keyword evidence="3" id="KW-1133">Transmembrane helix</keyword>
<evidence type="ECO:0000256" key="3">
    <source>
        <dbReference type="SAM" id="Phobius"/>
    </source>
</evidence>
<dbReference type="STRING" id="6210.W6U8Z7"/>
<proteinExistence type="predicted"/>
<evidence type="ECO:0000259" key="4">
    <source>
        <dbReference type="Pfam" id="PF00534"/>
    </source>
</evidence>
<dbReference type="Gene3D" id="3.40.50.2000">
    <property type="entry name" value="Glycogen Phosphorylase B"/>
    <property type="match status" value="2"/>
</dbReference>
<evidence type="ECO:0000256" key="1">
    <source>
        <dbReference type="ARBA" id="ARBA00022676"/>
    </source>
</evidence>
<dbReference type="SUPFAM" id="SSF53756">
    <property type="entry name" value="UDP-Glycosyltransferase/glycogen phosphorylase"/>
    <property type="match status" value="1"/>
</dbReference>
<dbReference type="EMBL" id="APAU02000073">
    <property type="protein sequence ID" value="EUB57863.1"/>
    <property type="molecule type" value="Genomic_DNA"/>
</dbReference>
<dbReference type="AlphaFoldDB" id="W6U8Z7"/>
<dbReference type="GeneID" id="36342940"/>
<keyword evidence="7" id="KW-1185">Reference proteome</keyword>
<evidence type="ECO:0000259" key="5">
    <source>
        <dbReference type="Pfam" id="PF08288"/>
    </source>
</evidence>
<accession>W6U8Z7</accession>
<keyword evidence="1" id="KW-0328">Glycosyltransferase</keyword>
<gene>
    <name evidence="6" type="ORF">EGR_07225</name>
</gene>
<dbReference type="Pfam" id="PF00534">
    <property type="entry name" value="Glycos_transf_1"/>
    <property type="match status" value="1"/>
</dbReference>
<dbReference type="PANTHER" id="PTHR45871">
    <property type="entry name" value="N-ACETYLGLUCOSAMINYL-PHOSPHATIDYLINOSITOL BIOSYNTHETIC PROTEIN"/>
    <property type="match status" value="1"/>
</dbReference>